<dbReference type="Pfam" id="PF12951">
    <property type="entry name" value="PATR"/>
    <property type="match status" value="4"/>
</dbReference>
<protein>
    <submittedName>
        <fullName evidence="5">Autotransporter-associated beta strand repeat-containing protein</fullName>
    </submittedName>
</protein>
<feature type="signal peptide" evidence="3">
    <location>
        <begin position="1"/>
        <end position="24"/>
    </location>
</feature>
<dbReference type="InterPro" id="IPR011330">
    <property type="entry name" value="Glyco_hydro/deAcase_b/a-brl"/>
</dbReference>
<dbReference type="NCBIfam" id="TIGR02601">
    <property type="entry name" value="autotrns_rpt"/>
    <property type="match status" value="3"/>
</dbReference>
<dbReference type="EMBL" id="CP063458">
    <property type="protein sequence ID" value="QOV89582.1"/>
    <property type="molecule type" value="Genomic_DNA"/>
</dbReference>
<proteinExistence type="predicted"/>
<evidence type="ECO:0000313" key="5">
    <source>
        <dbReference type="EMBL" id="QOV89582.1"/>
    </source>
</evidence>
<dbReference type="InterPro" id="IPR013425">
    <property type="entry name" value="Autotrns_rpt"/>
</dbReference>
<evidence type="ECO:0000256" key="2">
    <source>
        <dbReference type="ARBA" id="ARBA00022729"/>
    </source>
</evidence>
<feature type="domain" description="NodB homology" evidence="4">
    <location>
        <begin position="41"/>
        <end position="111"/>
    </location>
</feature>
<dbReference type="Gene3D" id="2.60.40.2340">
    <property type="match status" value="2"/>
</dbReference>
<name>A0A7M2WWK5_9BACT</name>
<dbReference type="GO" id="GO:0005975">
    <property type="term" value="P:carbohydrate metabolic process"/>
    <property type="evidence" value="ECO:0007669"/>
    <property type="project" value="InterPro"/>
</dbReference>
<dbReference type="GO" id="GO:0005576">
    <property type="term" value="C:extracellular region"/>
    <property type="evidence" value="ECO:0007669"/>
    <property type="project" value="UniProtKB-SubCell"/>
</dbReference>
<reference evidence="5 6" key="1">
    <citation type="submission" date="2020-10" db="EMBL/GenBank/DDBJ databases">
        <title>Wide distribution of Phycisphaera-like planctomycetes from WD2101 soil group in peatlands and genome analysis of the first cultivated representative.</title>
        <authorList>
            <person name="Dedysh S.N."/>
            <person name="Beletsky A.V."/>
            <person name="Ivanova A."/>
            <person name="Kulichevskaya I.S."/>
            <person name="Suzina N.E."/>
            <person name="Philippov D.A."/>
            <person name="Rakitin A.L."/>
            <person name="Mardanov A.V."/>
            <person name="Ravin N.V."/>
        </authorList>
    </citation>
    <scope>NUCLEOTIDE SEQUENCE [LARGE SCALE GENOMIC DNA]</scope>
    <source>
        <strain evidence="5 6">M1803</strain>
    </source>
</reference>
<dbReference type="KEGG" id="hbs:IPV69_25895"/>
<dbReference type="SUPFAM" id="SSF88713">
    <property type="entry name" value="Glycoside hydrolase/deacetylase"/>
    <property type="match status" value="1"/>
</dbReference>
<dbReference type="InterPro" id="IPR012332">
    <property type="entry name" value="Autotransporter_pectin_lyase_C"/>
</dbReference>
<evidence type="ECO:0000256" key="1">
    <source>
        <dbReference type="ARBA" id="ARBA00004613"/>
    </source>
</evidence>
<gene>
    <name evidence="5" type="ORF">IPV69_25895</name>
</gene>
<dbReference type="PANTHER" id="PTHR34216:SF3">
    <property type="entry name" value="POLY-BETA-1,6-N-ACETYL-D-GLUCOSAMINE N-DEACETYLASE"/>
    <property type="match status" value="1"/>
</dbReference>
<accession>A0A7M2WWK5</accession>
<dbReference type="InterPro" id="IPR051398">
    <property type="entry name" value="Polysacch_Deacetylase"/>
</dbReference>
<dbReference type="Proteomes" id="UP000593765">
    <property type="component" value="Chromosome"/>
</dbReference>
<dbReference type="RefSeq" id="WP_206292630.1">
    <property type="nucleotide sequence ID" value="NZ_CP063458.1"/>
</dbReference>
<dbReference type="InterPro" id="IPR011050">
    <property type="entry name" value="Pectin_lyase_fold/virulence"/>
</dbReference>
<dbReference type="Gene3D" id="3.20.20.370">
    <property type="entry name" value="Glycoside hydrolase/deacetylase"/>
    <property type="match status" value="2"/>
</dbReference>
<keyword evidence="6" id="KW-1185">Reference proteome</keyword>
<evidence type="ECO:0000256" key="3">
    <source>
        <dbReference type="SAM" id="SignalP"/>
    </source>
</evidence>
<dbReference type="GO" id="GO:0016810">
    <property type="term" value="F:hydrolase activity, acting on carbon-nitrogen (but not peptide) bonds"/>
    <property type="evidence" value="ECO:0007669"/>
    <property type="project" value="InterPro"/>
</dbReference>
<organism evidence="5 6">
    <name type="scientific">Humisphaera borealis</name>
    <dbReference type="NCBI Taxonomy" id="2807512"/>
    <lineage>
        <taxon>Bacteria</taxon>
        <taxon>Pseudomonadati</taxon>
        <taxon>Planctomycetota</taxon>
        <taxon>Phycisphaerae</taxon>
        <taxon>Tepidisphaerales</taxon>
        <taxon>Tepidisphaeraceae</taxon>
        <taxon>Humisphaera</taxon>
    </lineage>
</organism>
<dbReference type="InterPro" id="IPR002509">
    <property type="entry name" value="NODB_dom"/>
</dbReference>
<dbReference type="AlphaFoldDB" id="A0A7M2WWK5"/>
<dbReference type="PANTHER" id="PTHR34216">
    <property type="match status" value="1"/>
</dbReference>
<sequence>MIHKNLPHLIAFIVASLASAIALGQVSVDPDPNGVLIKPIPDKLIVLTFDDAPASHATVVAPILKSLGFGGTFYVCNFDSFKTRKDWYLTYRQMVAMNADGFEIGNHTHGHGGGLANYLRMEDEVIANHGPKMTTACWPVYQVAWSICPDLAARGYTFGRGGHERPYRPTVDNPFDVPSFTIKDGPPIENFVKQAQMACKGRVVVFCFHGVPDMEHPGVSLEPASFKAMMQYLKDNNYQCIAMRDMAKYIDPAKAAKLPRTANSAKDAPPFDRVKDDKPFVAPPACDIREFSFPGLPPASISKTSILLTVAYGTDVKALSPHIKVSPDATIAPANGTVRDFSKPQTYTVTARDGSTKSYLVTVKTRAASDAKEMLTFEMAATPGITISRDQVTAYLPSYSSLKELAPKFTLSPFATAVPSSGTFLDFTRPQRYRITAQDGSSRTVTVSVVHKDKQNVFVWKRAEDGNWSDATKWWASEGAMVSSPDNIIDFTQAGECAVKNDLNAGFLLNQLVLGDRSGRLTVNGNGLTFAKEPASQILPSIRATKCQRVDINLPLTLQDDFTVNTFPGKDPNCFISFNEVISGPGSLILHSSGDPNVAGTNFHDVHFGILQLNNSNTYTGGTVINGGKINVRKTNGLGTGTITLSSFGTLSTEANLANPVVINQGTLFHSTLSGPVTLNGTANLIGKCTISGPISGPGGLTMLGTNGTYLSMIPGGTVSLAGANTYTGPTIVFPGTLIVKNAAGLYGADAARWTPGNISIQKAATLRLNVGGPGEFTGQQIGTLLDNLTRQINDNGLMGGSYVSLDTAGATGLVTLSADIADSKGPGGGAFVIRKCGAGTMRLSGNNSYTGQTILEGGALVVSSLNSVTKALRQASSSLGAPTDIEAGEIVIGEEGKDGDCGLIYTGPGESSDRVMNLAGKNTIVTFDQSGAGLLKLTSPILISGYGASKTIVLRGDTAGTGEIAGDLSDPHDRAGKAKTAVTKFGRGKWVLSGTNSHSGPTRVTQGTLSLASVRSLSHQSEVEISEGAVLELDFKGEVHVGKLSFGGIALPAGTYDAKNSPKFIKGSGVLKN</sequence>
<dbReference type="Pfam" id="PF01522">
    <property type="entry name" value="Polysacc_deac_1"/>
    <property type="match status" value="1"/>
</dbReference>
<evidence type="ECO:0000259" key="4">
    <source>
        <dbReference type="Pfam" id="PF01522"/>
    </source>
</evidence>
<dbReference type="SUPFAM" id="SSF51126">
    <property type="entry name" value="Pectin lyase-like"/>
    <property type="match status" value="1"/>
</dbReference>
<feature type="chain" id="PRO_5034281992" evidence="3">
    <location>
        <begin position="25"/>
        <end position="1074"/>
    </location>
</feature>
<evidence type="ECO:0000313" key="6">
    <source>
        <dbReference type="Proteomes" id="UP000593765"/>
    </source>
</evidence>
<dbReference type="Gene3D" id="2.160.20.20">
    <property type="match status" value="1"/>
</dbReference>
<keyword evidence="2 3" id="KW-0732">Signal</keyword>
<comment type="subcellular location">
    <subcellularLocation>
        <location evidence="1">Secreted</location>
    </subcellularLocation>
</comment>